<organism evidence="4">
    <name type="scientific">Metarhizium acridum (strain CQMa 102)</name>
    <dbReference type="NCBI Taxonomy" id="655827"/>
    <lineage>
        <taxon>Eukaryota</taxon>
        <taxon>Fungi</taxon>
        <taxon>Dikarya</taxon>
        <taxon>Ascomycota</taxon>
        <taxon>Pezizomycotina</taxon>
        <taxon>Sordariomycetes</taxon>
        <taxon>Hypocreomycetidae</taxon>
        <taxon>Hypocreales</taxon>
        <taxon>Clavicipitaceae</taxon>
        <taxon>Metarhizium</taxon>
    </lineage>
</organism>
<feature type="compositionally biased region" description="Basic and acidic residues" evidence="1">
    <location>
        <begin position="13"/>
        <end position="22"/>
    </location>
</feature>
<gene>
    <name evidence="3" type="ORF">MAC_00541</name>
</gene>
<dbReference type="OrthoDB" id="5416609at2759"/>
<dbReference type="Gene3D" id="3.40.50.2020">
    <property type="match status" value="1"/>
</dbReference>
<dbReference type="Pfam" id="PF14681">
    <property type="entry name" value="UPRTase"/>
    <property type="match status" value="1"/>
</dbReference>
<dbReference type="eggNOG" id="ENOG502SH5I">
    <property type="taxonomic scope" value="Eukaryota"/>
</dbReference>
<dbReference type="STRING" id="655827.E9DSE3"/>
<dbReference type="HOGENOM" id="CLU_012235_1_0_1"/>
<dbReference type="Pfam" id="PF12710">
    <property type="entry name" value="HAD"/>
    <property type="match status" value="1"/>
</dbReference>
<evidence type="ECO:0000313" key="4">
    <source>
        <dbReference type="Proteomes" id="UP000002499"/>
    </source>
</evidence>
<dbReference type="InterPro" id="IPR029057">
    <property type="entry name" value="PRTase-like"/>
</dbReference>
<evidence type="ECO:0000259" key="2">
    <source>
        <dbReference type="Pfam" id="PF14681"/>
    </source>
</evidence>
<dbReference type="Pfam" id="PF13207">
    <property type="entry name" value="AAA_17"/>
    <property type="match status" value="1"/>
</dbReference>
<name>E9DSE3_METAQ</name>
<dbReference type="SUPFAM" id="SSF56784">
    <property type="entry name" value="HAD-like"/>
    <property type="match status" value="1"/>
</dbReference>
<dbReference type="InterPro" id="IPR000836">
    <property type="entry name" value="PRTase_dom"/>
</dbReference>
<reference evidence="3 4" key="1">
    <citation type="journal article" date="2011" name="PLoS Genet.">
        <title>Genome sequencing and comparative transcriptomics of the model entomopathogenic fungi Metarhizium anisopliae and M. acridum.</title>
        <authorList>
            <person name="Gao Q."/>
            <person name="Jin K."/>
            <person name="Ying S.H."/>
            <person name="Zhang Y."/>
            <person name="Xiao G."/>
            <person name="Shang Y."/>
            <person name="Duan Z."/>
            <person name="Hu X."/>
            <person name="Xie X.Q."/>
            <person name="Zhou G."/>
            <person name="Peng G."/>
            <person name="Luo Z."/>
            <person name="Huang W."/>
            <person name="Wang B."/>
            <person name="Fang W."/>
            <person name="Wang S."/>
            <person name="Zhong Y."/>
            <person name="Ma L.J."/>
            <person name="St Leger R.J."/>
            <person name="Zhao G.P."/>
            <person name="Pei Y."/>
            <person name="Feng M.G."/>
            <person name="Xia Y."/>
            <person name="Wang C."/>
        </authorList>
    </citation>
    <scope>NUCLEOTIDE SEQUENCE [LARGE SCALE GENOMIC DNA]</scope>
    <source>
        <strain evidence="3 4">CQMa 102</strain>
    </source>
</reference>
<dbReference type="InterPro" id="IPR036412">
    <property type="entry name" value="HAD-like_sf"/>
</dbReference>
<dbReference type="PANTHER" id="PTHR43344">
    <property type="entry name" value="PHOSPHOSERINE PHOSPHATASE"/>
    <property type="match status" value="1"/>
</dbReference>
<sequence length="781" mass="87759">MDRSSPQPLTSEPRPKLPEDKKPAVIGLYGLPGSGKSFLLKELRKHLNHCEYEFYEGSEMISSLAPGGLEGFQKLDEAMANYWRAQAIDQIAHESRQSGKTAIVTGHFMFRTKGHYKAVYTSNDMATYAHIIYLNISAKTLYSQRQEDTNRVRQFLSMQDLETWQRTEMEELSRLCQEHGILFSRLAEQPDNQLFTALRLIQFSHRVSTVPNMVRVDARIGEILSGQNNLQTMLVVDADKTISTEDTGKTFWNARGSLEKLFGGPLGYSEAAFLQAVLLYEEAADEEEFERMCDSVASRTRIHAEFKALFEMMATEDHVGAVVVTCGIRRVWEKVLEREGLSQTVKVIGGARISDDMVVTAEVKAQIVSRLQRRENLRVWAIGDSPLDLPMLEAADEAIVVTGEEQNRSRSMDNALLEAIEARGLRVRQVLLPSNVSPRLTDAVLAQIRLTDEEFLDAIFSRRRRLHPNVWHATGGNAAKLLMSPTRDAMVAGPTLRKAHASVGLYLAWGFLSELLGVEEYPMQHVQGHQVMGHRLRHERETTIVALMRGGEPLALGLNEALPLAMFVHATSPDDIQRDHIENQKTVVLVDSVVNSGKTLIEFIERTRNLRKDIRIVVVAGVVQTDAVMQEHALAGAIEQHGVHIGALRLSENKFTGFKDAFAKRKIELSSLDSRKLIADARLMKLAPKTDGKGAEKCPPLSYLFEAWDGEDCKHANVVVTVEVTADNKRSLKEYSDRILECFGEGRRDKKEKKKGASKFLSSRRGVRSTFRRVFLRAAWT</sequence>
<proteinExistence type="predicted"/>
<dbReference type="PANTHER" id="PTHR43344:SF20">
    <property type="entry name" value="URACIL PHOSPHORIBOSYLTRANSFERASE"/>
    <property type="match status" value="1"/>
</dbReference>
<dbReference type="GO" id="GO:0005737">
    <property type="term" value="C:cytoplasm"/>
    <property type="evidence" value="ECO:0007669"/>
    <property type="project" value="TreeGrafter"/>
</dbReference>
<dbReference type="GO" id="GO:0006564">
    <property type="term" value="P:L-serine biosynthetic process"/>
    <property type="evidence" value="ECO:0007669"/>
    <property type="project" value="TreeGrafter"/>
</dbReference>
<evidence type="ECO:0000256" key="1">
    <source>
        <dbReference type="SAM" id="MobiDB-lite"/>
    </source>
</evidence>
<accession>E9DSE3</accession>
<dbReference type="InParanoid" id="E9DSE3"/>
<dbReference type="EMBL" id="GL698471">
    <property type="protein sequence ID" value="EFY93303.1"/>
    <property type="molecule type" value="Genomic_DNA"/>
</dbReference>
<keyword evidence="4" id="KW-1185">Reference proteome</keyword>
<dbReference type="Proteomes" id="UP000002499">
    <property type="component" value="Unassembled WGS sequence"/>
</dbReference>
<protein>
    <recommendedName>
        <fullName evidence="2">Phosphoribosyltransferase domain-containing protein</fullName>
    </recommendedName>
</protein>
<dbReference type="Gene3D" id="3.40.50.300">
    <property type="entry name" value="P-loop containing nucleotide triphosphate hydrolases"/>
    <property type="match status" value="1"/>
</dbReference>
<dbReference type="InterPro" id="IPR027417">
    <property type="entry name" value="P-loop_NTPase"/>
</dbReference>
<dbReference type="Gene3D" id="3.40.50.1000">
    <property type="entry name" value="HAD superfamily/HAD-like"/>
    <property type="match status" value="1"/>
</dbReference>
<dbReference type="SUPFAM" id="SSF53271">
    <property type="entry name" value="PRTase-like"/>
    <property type="match status" value="1"/>
</dbReference>
<dbReference type="InterPro" id="IPR023214">
    <property type="entry name" value="HAD_sf"/>
</dbReference>
<evidence type="ECO:0000313" key="3">
    <source>
        <dbReference type="EMBL" id="EFY93303.1"/>
    </source>
</evidence>
<dbReference type="OMA" id="GHFMFWP"/>
<dbReference type="GO" id="GO:0036424">
    <property type="term" value="F:L-phosphoserine phosphatase activity"/>
    <property type="evidence" value="ECO:0007669"/>
    <property type="project" value="TreeGrafter"/>
</dbReference>
<dbReference type="SUPFAM" id="SSF52540">
    <property type="entry name" value="P-loop containing nucleoside triphosphate hydrolases"/>
    <property type="match status" value="1"/>
</dbReference>
<feature type="region of interest" description="Disordered" evidence="1">
    <location>
        <begin position="1"/>
        <end position="22"/>
    </location>
</feature>
<dbReference type="GO" id="GO:0000287">
    <property type="term" value="F:magnesium ion binding"/>
    <property type="evidence" value="ECO:0007669"/>
    <property type="project" value="TreeGrafter"/>
</dbReference>
<dbReference type="AlphaFoldDB" id="E9DSE3"/>
<feature type="domain" description="Phosphoribosyltransferase" evidence="2">
    <location>
        <begin position="477"/>
        <end position="656"/>
    </location>
</feature>
<dbReference type="InterPro" id="IPR050582">
    <property type="entry name" value="HAD-like_SerB"/>
</dbReference>
<feature type="compositionally biased region" description="Polar residues" evidence="1">
    <location>
        <begin position="1"/>
        <end position="10"/>
    </location>
</feature>
<dbReference type="CDD" id="cd06223">
    <property type="entry name" value="PRTases_typeI"/>
    <property type="match status" value="1"/>
</dbReference>